<dbReference type="Pfam" id="PF00400">
    <property type="entry name" value="WD40"/>
    <property type="match status" value="2"/>
</dbReference>
<keyword evidence="6 8" id="KW-0009">Actin-binding</keyword>
<evidence type="ECO:0000313" key="10">
    <source>
        <dbReference type="Proteomes" id="UP000492821"/>
    </source>
</evidence>
<dbReference type="PIRSF" id="PIRSF038093">
    <property type="entry name" value="ARP2/3_su1"/>
    <property type="match status" value="1"/>
</dbReference>
<evidence type="ECO:0000256" key="9">
    <source>
        <dbReference type="PROSITE-ProRule" id="PRU00221"/>
    </source>
</evidence>
<dbReference type="GO" id="GO:0051015">
    <property type="term" value="F:actin filament binding"/>
    <property type="evidence" value="ECO:0007669"/>
    <property type="project" value="TreeGrafter"/>
</dbReference>
<dbReference type="PANTHER" id="PTHR10709:SF2">
    <property type="entry name" value="ACTIN-RELATED PROTEIN 2_3 COMPLEX SUBUNIT"/>
    <property type="match status" value="1"/>
</dbReference>
<comment type="function">
    <text evidence="8">Functions as component of the Arp2/3 complex which is involved in regulation of actin polymerization and together with an activating nucleation-promoting factor (NPF) mediates the formation of branched actin networks.</text>
</comment>
<name>A0A7E4VYU3_PANRE</name>
<dbReference type="GO" id="GO:0005885">
    <property type="term" value="C:Arp2/3 protein complex"/>
    <property type="evidence" value="ECO:0007669"/>
    <property type="project" value="UniProtKB-UniRule"/>
</dbReference>
<evidence type="ECO:0000256" key="5">
    <source>
        <dbReference type="ARBA" id="ARBA00022737"/>
    </source>
</evidence>
<protein>
    <recommendedName>
        <fullName evidence="8">Actin-related protein 2/3 complex subunit</fullName>
    </recommendedName>
</protein>
<dbReference type="PANTHER" id="PTHR10709">
    <property type="entry name" value="ACTIN-RELATED PROTEIN 2/3 COMPLEX SUBUNIT 1"/>
    <property type="match status" value="1"/>
</dbReference>
<comment type="subcellular location">
    <subcellularLocation>
        <location evidence="1">Cytoplasm</location>
        <location evidence="1">Cytoskeleton</location>
    </subcellularLocation>
</comment>
<evidence type="ECO:0000256" key="7">
    <source>
        <dbReference type="ARBA" id="ARBA00023212"/>
    </source>
</evidence>
<keyword evidence="5" id="KW-0677">Repeat</keyword>
<evidence type="ECO:0000256" key="1">
    <source>
        <dbReference type="ARBA" id="ARBA00004245"/>
    </source>
</evidence>
<dbReference type="Proteomes" id="UP000492821">
    <property type="component" value="Unassembled WGS sequence"/>
</dbReference>
<evidence type="ECO:0000313" key="11">
    <source>
        <dbReference type="WBParaSite" id="Pan_g4387.t1"/>
    </source>
</evidence>
<evidence type="ECO:0000256" key="2">
    <source>
        <dbReference type="ARBA" id="ARBA00006260"/>
    </source>
</evidence>
<comment type="similarity">
    <text evidence="2 8">Belongs to the WD repeat ARPC1 family.</text>
</comment>
<reference evidence="10" key="1">
    <citation type="journal article" date="2013" name="Genetics">
        <title>The draft genome and transcriptome of Panagrellus redivivus are shaped by the harsh demands of a free-living lifestyle.</title>
        <authorList>
            <person name="Srinivasan J."/>
            <person name="Dillman A.R."/>
            <person name="Macchietto M.G."/>
            <person name="Heikkinen L."/>
            <person name="Lakso M."/>
            <person name="Fracchia K.M."/>
            <person name="Antoshechkin I."/>
            <person name="Mortazavi A."/>
            <person name="Wong G."/>
            <person name="Sternberg P.W."/>
        </authorList>
    </citation>
    <scope>NUCLEOTIDE SEQUENCE [LARGE SCALE GENOMIC DNA]</scope>
    <source>
        <strain evidence="10">MT8872</strain>
    </source>
</reference>
<dbReference type="InterPro" id="IPR017383">
    <property type="entry name" value="ARPC1"/>
</dbReference>
<keyword evidence="7 8" id="KW-0206">Cytoskeleton</keyword>
<proteinExistence type="inferred from homology"/>
<dbReference type="Gene3D" id="2.130.10.10">
    <property type="entry name" value="YVTN repeat-like/Quinoprotein amine dehydrogenase"/>
    <property type="match status" value="1"/>
</dbReference>
<dbReference type="SMART" id="SM00320">
    <property type="entry name" value="WD40"/>
    <property type="match status" value="6"/>
</dbReference>
<dbReference type="InterPro" id="IPR001680">
    <property type="entry name" value="WD40_rpt"/>
</dbReference>
<feature type="repeat" description="WD" evidence="9">
    <location>
        <begin position="52"/>
        <end position="89"/>
    </location>
</feature>
<organism evidence="10 11">
    <name type="scientific">Panagrellus redivivus</name>
    <name type="common">Microworm</name>
    <dbReference type="NCBI Taxonomy" id="6233"/>
    <lineage>
        <taxon>Eukaryota</taxon>
        <taxon>Metazoa</taxon>
        <taxon>Ecdysozoa</taxon>
        <taxon>Nematoda</taxon>
        <taxon>Chromadorea</taxon>
        <taxon>Rhabditida</taxon>
        <taxon>Tylenchina</taxon>
        <taxon>Panagrolaimomorpha</taxon>
        <taxon>Panagrolaimoidea</taxon>
        <taxon>Panagrolaimidae</taxon>
        <taxon>Panagrellus</taxon>
    </lineage>
</organism>
<keyword evidence="3 8" id="KW-0963">Cytoplasm</keyword>
<evidence type="ECO:0000256" key="4">
    <source>
        <dbReference type="ARBA" id="ARBA00022574"/>
    </source>
</evidence>
<keyword evidence="10" id="KW-1185">Reference proteome</keyword>
<evidence type="ECO:0000256" key="8">
    <source>
        <dbReference type="PIRNR" id="PIRNR038093"/>
    </source>
</evidence>
<dbReference type="SUPFAM" id="SSF50978">
    <property type="entry name" value="WD40 repeat-like"/>
    <property type="match status" value="1"/>
</dbReference>
<dbReference type="PROSITE" id="PS50082">
    <property type="entry name" value="WD_REPEATS_2"/>
    <property type="match status" value="1"/>
</dbReference>
<dbReference type="AlphaFoldDB" id="A0A7E4VYU3"/>
<dbReference type="WBParaSite" id="Pan_g4387.t1">
    <property type="protein sequence ID" value="Pan_g4387.t1"/>
    <property type="gene ID" value="Pan_g4387"/>
</dbReference>
<reference evidence="11" key="2">
    <citation type="submission" date="2020-10" db="UniProtKB">
        <authorList>
            <consortium name="WormBaseParasite"/>
        </authorList>
    </citation>
    <scope>IDENTIFICATION</scope>
</reference>
<dbReference type="InterPro" id="IPR036322">
    <property type="entry name" value="WD40_repeat_dom_sf"/>
</dbReference>
<sequence>MPTPPLQFKLGVGPILSHAFNADRSQVAVASDNCNLYIFERKNNKWEITHTLCEHDQPLTGVDWCPKTNRIVTCADDKNAYVWTFENGKWNACLVLLRVKCSATCVKWSPNENKFAVGTAQKLVAICYYEKEHNWWVAKHIKTDINSTVRTIAWHPGNVLLAVGSFDRYARVFSAYVKEVEEKPSPLPWGAKMSFGATMASYPVSGFVKAVAFSPSGHRLVIVTHDATCNVVDANEDLHRVVTYYGKELTMRSVMWINENEFVAGGDDQYPILYEYTGKEVRIKKAFDVFSEKPKNKVLSAFAKFRNLDDLDTENPDDGVPQPLHTFAITDIIPFKGTASARTGVTDISSVSHDGQMIVWPIQATLDYLNALLVRHYLRRKKQRQLAFFETNSSHKCVHVT</sequence>
<dbReference type="GO" id="GO:0034314">
    <property type="term" value="P:Arp2/3 complex-mediated actin nucleation"/>
    <property type="evidence" value="ECO:0007669"/>
    <property type="project" value="UniProtKB-UniRule"/>
</dbReference>
<dbReference type="InterPro" id="IPR015943">
    <property type="entry name" value="WD40/YVTN_repeat-like_dom_sf"/>
</dbReference>
<keyword evidence="4 9" id="KW-0853">WD repeat</keyword>
<evidence type="ECO:0000256" key="6">
    <source>
        <dbReference type="ARBA" id="ARBA00023203"/>
    </source>
</evidence>
<evidence type="ECO:0000256" key="3">
    <source>
        <dbReference type="ARBA" id="ARBA00022490"/>
    </source>
</evidence>
<accession>A0A7E4VYU3</accession>